<evidence type="ECO:0000256" key="4">
    <source>
        <dbReference type="ARBA" id="ARBA00022927"/>
    </source>
</evidence>
<gene>
    <name evidence="8" type="ORF">COLO4_22051</name>
</gene>
<protein>
    <recommendedName>
        <fullName evidence="7">t-SNARE coiled-coil homology domain-containing protein</fullName>
    </recommendedName>
</protein>
<dbReference type="InterPro" id="IPR006011">
    <property type="entry name" value="Syntaxin_N"/>
</dbReference>
<dbReference type="CDD" id="cd00179">
    <property type="entry name" value="SynN"/>
    <property type="match status" value="1"/>
</dbReference>
<evidence type="ECO:0000256" key="6">
    <source>
        <dbReference type="RuleBase" id="RU003858"/>
    </source>
</evidence>
<accession>A0A1R3IPC9</accession>
<feature type="repeat" description="PPR" evidence="5">
    <location>
        <begin position="357"/>
        <end position="391"/>
    </location>
</feature>
<evidence type="ECO:0000259" key="7">
    <source>
        <dbReference type="PROSITE" id="PS50192"/>
    </source>
</evidence>
<dbReference type="FunFam" id="1.25.40.10:FF:000348">
    <property type="entry name" value="Pentatricopeptide repeat-containing protein chloroplastic"/>
    <property type="match status" value="1"/>
</dbReference>
<evidence type="ECO:0000256" key="5">
    <source>
        <dbReference type="PROSITE-ProRule" id="PRU00708"/>
    </source>
</evidence>
<feature type="repeat" description="PPR" evidence="5">
    <location>
        <begin position="493"/>
        <end position="523"/>
    </location>
</feature>
<feature type="repeat" description="PPR" evidence="5">
    <location>
        <begin position="458"/>
        <end position="492"/>
    </location>
</feature>
<dbReference type="GO" id="GO:0016192">
    <property type="term" value="P:vesicle-mediated transport"/>
    <property type="evidence" value="ECO:0007669"/>
    <property type="project" value="InterPro"/>
</dbReference>
<dbReference type="InterPro" id="IPR010989">
    <property type="entry name" value="SNARE"/>
</dbReference>
<keyword evidence="3" id="KW-0677">Repeat</keyword>
<feature type="repeat" description="PPR" evidence="5">
    <location>
        <begin position="326"/>
        <end position="356"/>
    </location>
</feature>
<dbReference type="CDD" id="cd15848">
    <property type="entry name" value="SNARE_syntaxin1-like"/>
    <property type="match status" value="1"/>
</dbReference>
<dbReference type="Proteomes" id="UP000187203">
    <property type="component" value="Unassembled WGS sequence"/>
</dbReference>
<dbReference type="Pfam" id="PF14432">
    <property type="entry name" value="DYW_deaminase"/>
    <property type="match status" value="1"/>
</dbReference>
<comment type="caution">
    <text evidence="8">The sequence shown here is derived from an EMBL/GenBank/DDBJ whole genome shotgun (WGS) entry which is preliminary data.</text>
</comment>
<dbReference type="SUPFAM" id="SSF47661">
    <property type="entry name" value="t-snare proteins"/>
    <property type="match status" value="1"/>
</dbReference>
<dbReference type="AlphaFoldDB" id="A0A1R3IPC9"/>
<dbReference type="Pfam" id="PF00804">
    <property type="entry name" value="Syntaxin"/>
    <property type="match status" value="1"/>
</dbReference>
<dbReference type="OrthoDB" id="330671at2759"/>
<dbReference type="InterPro" id="IPR000727">
    <property type="entry name" value="T_SNARE_dom"/>
</dbReference>
<evidence type="ECO:0000256" key="3">
    <source>
        <dbReference type="ARBA" id="ARBA00022737"/>
    </source>
</evidence>
<dbReference type="GO" id="GO:0005484">
    <property type="term" value="F:SNAP receptor activity"/>
    <property type="evidence" value="ECO:0007669"/>
    <property type="project" value="InterPro"/>
</dbReference>
<dbReference type="NCBIfam" id="TIGR00756">
    <property type="entry name" value="PPR"/>
    <property type="match status" value="4"/>
</dbReference>
<dbReference type="Gene3D" id="1.25.40.10">
    <property type="entry name" value="Tetratricopeptide repeat domain"/>
    <property type="match status" value="2"/>
</dbReference>
<dbReference type="GO" id="GO:0016020">
    <property type="term" value="C:membrane"/>
    <property type="evidence" value="ECO:0007669"/>
    <property type="project" value="InterPro"/>
</dbReference>
<dbReference type="FunFam" id="1.20.58.70:FF:000003">
    <property type="entry name" value="Qa-SNARE, Sso1/Syntaxin1-type, SYP12A-group"/>
    <property type="match status" value="1"/>
</dbReference>
<dbReference type="STRING" id="93759.A0A1R3IPC9"/>
<reference evidence="9" key="1">
    <citation type="submission" date="2013-09" db="EMBL/GenBank/DDBJ databases">
        <title>Corchorus olitorius genome sequencing.</title>
        <authorList>
            <person name="Alam M."/>
            <person name="Haque M.S."/>
            <person name="Islam M.S."/>
            <person name="Emdad E.M."/>
            <person name="Islam M.M."/>
            <person name="Ahmed B."/>
            <person name="Halim A."/>
            <person name="Hossen Q.M.M."/>
            <person name="Hossain M.Z."/>
            <person name="Ahmed R."/>
            <person name="Khan M.M."/>
            <person name="Islam R."/>
            <person name="Rashid M.M."/>
            <person name="Khan S.A."/>
            <person name="Rahman M.S."/>
            <person name="Alam M."/>
            <person name="Yahiya A.S."/>
            <person name="Khan M.S."/>
            <person name="Azam M.S."/>
            <person name="Haque T."/>
            <person name="Lashkar M.Z.H."/>
            <person name="Akhand A.I."/>
            <person name="Morshed G."/>
            <person name="Roy S."/>
            <person name="Uddin K.S."/>
            <person name="Rabeya T."/>
            <person name="Hossain A.S."/>
            <person name="Chowdhury A."/>
            <person name="Snigdha A.R."/>
            <person name="Mortoza M.S."/>
            <person name="Matin S.A."/>
            <person name="Hoque S.M.E."/>
            <person name="Islam M.K."/>
            <person name="Roy D.K."/>
            <person name="Haider R."/>
            <person name="Moosa M.M."/>
            <person name="Elias S.M."/>
            <person name="Hasan A.M."/>
            <person name="Jahan S."/>
            <person name="Shafiuddin M."/>
            <person name="Mahmood N."/>
            <person name="Shommy N.S."/>
        </authorList>
    </citation>
    <scope>NUCLEOTIDE SEQUENCE [LARGE SCALE GENOMIC DNA]</scope>
    <source>
        <strain evidence="9">cv. O-4</strain>
    </source>
</reference>
<name>A0A1R3IPC9_9ROSI</name>
<dbReference type="InterPro" id="IPR046848">
    <property type="entry name" value="E_motif"/>
</dbReference>
<dbReference type="Pfam" id="PF13041">
    <property type="entry name" value="PPR_2"/>
    <property type="match status" value="2"/>
</dbReference>
<comment type="similarity">
    <text evidence="1">Belongs to the PPR family. PCMP-H subfamily.</text>
</comment>
<dbReference type="PROSITE" id="PS50192">
    <property type="entry name" value="T_SNARE"/>
    <property type="match status" value="1"/>
</dbReference>
<dbReference type="InterPro" id="IPR006012">
    <property type="entry name" value="Syntaxin/epimorphin_CS"/>
</dbReference>
<dbReference type="Pfam" id="PF01535">
    <property type="entry name" value="PPR"/>
    <property type="match status" value="2"/>
</dbReference>
<dbReference type="GO" id="GO:0006886">
    <property type="term" value="P:intracellular protein transport"/>
    <property type="evidence" value="ECO:0007669"/>
    <property type="project" value="InterPro"/>
</dbReference>
<dbReference type="PROSITE" id="PS51375">
    <property type="entry name" value="PPR"/>
    <property type="match status" value="4"/>
</dbReference>
<dbReference type="PANTHER" id="PTHR47926">
    <property type="entry name" value="PENTATRICOPEPTIDE REPEAT-CONTAINING PROTEIN"/>
    <property type="match status" value="1"/>
</dbReference>
<dbReference type="Pfam" id="PF20431">
    <property type="entry name" value="E_motif"/>
    <property type="match status" value="1"/>
</dbReference>
<dbReference type="GO" id="GO:0009451">
    <property type="term" value="P:RNA modification"/>
    <property type="evidence" value="ECO:0007669"/>
    <property type="project" value="InterPro"/>
</dbReference>
<dbReference type="InterPro" id="IPR032867">
    <property type="entry name" value="DYW_dom"/>
</dbReference>
<dbReference type="EMBL" id="AWUE01017846">
    <property type="protein sequence ID" value="OMO84444.1"/>
    <property type="molecule type" value="Genomic_DNA"/>
</dbReference>
<dbReference type="GO" id="GO:0003729">
    <property type="term" value="F:mRNA binding"/>
    <property type="evidence" value="ECO:0007669"/>
    <property type="project" value="UniProtKB-ARBA"/>
</dbReference>
<evidence type="ECO:0000256" key="1">
    <source>
        <dbReference type="ARBA" id="ARBA00006643"/>
    </source>
</evidence>
<comment type="similarity">
    <text evidence="2 6">Belongs to the syntaxin family.</text>
</comment>
<dbReference type="FunFam" id="1.25.40.10:FF:000690">
    <property type="entry name" value="Pentatricopeptide repeat-containing protein"/>
    <property type="match status" value="1"/>
</dbReference>
<dbReference type="GO" id="GO:0008270">
    <property type="term" value="F:zinc ion binding"/>
    <property type="evidence" value="ECO:0007669"/>
    <property type="project" value="InterPro"/>
</dbReference>
<dbReference type="SMART" id="SM00503">
    <property type="entry name" value="SynN"/>
    <property type="match status" value="1"/>
</dbReference>
<keyword evidence="9" id="KW-1185">Reference proteome</keyword>
<proteinExistence type="inferred from homology"/>
<organism evidence="8 9">
    <name type="scientific">Corchorus olitorius</name>
    <dbReference type="NCBI Taxonomy" id="93759"/>
    <lineage>
        <taxon>Eukaryota</taxon>
        <taxon>Viridiplantae</taxon>
        <taxon>Streptophyta</taxon>
        <taxon>Embryophyta</taxon>
        <taxon>Tracheophyta</taxon>
        <taxon>Spermatophyta</taxon>
        <taxon>Magnoliopsida</taxon>
        <taxon>eudicotyledons</taxon>
        <taxon>Gunneridae</taxon>
        <taxon>Pentapetalae</taxon>
        <taxon>rosids</taxon>
        <taxon>malvids</taxon>
        <taxon>Malvales</taxon>
        <taxon>Malvaceae</taxon>
        <taxon>Grewioideae</taxon>
        <taxon>Apeibeae</taxon>
        <taxon>Corchorus</taxon>
    </lineage>
</organism>
<dbReference type="SMART" id="SM00397">
    <property type="entry name" value="t_SNARE"/>
    <property type="match status" value="1"/>
</dbReference>
<dbReference type="Pfam" id="PF12854">
    <property type="entry name" value="PPR_1"/>
    <property type="match status" value="1"/>
</dbReference>
<keyword evidence="4" id="KW-0813">Transport</keyword>
<sequence length="765" mass="86414">MNDLMTKSFLSYVELKKQAEKDLAEEDLDMEKGQTQLNPIDEQNLSQFFQEVASIKITMEEITNLVFDLQTLNEETKSTHSAKVLRGLRDRMEADAVSILRKAKIVKARLESLDKSNITNRRISEAYKEGTCVDRTRILITNGLRVKLREMMNEFQGLREKILSDHKEDLKRRYYNATGEFPTEEVIEQMVSGSEDKVQLFAEKVGMDLRSKERHEAVRDLQRSLQRLHQVFLDMAVLVETQGEKIDDIEENVANAVPHNSYTFPFLLKACSSLSAMEETKQIHTHVIKFGFGSEVYATNSLLHFYARSGNISAARLLFDQVPERDIVSWNSMIDGYTKCGKIEIAYEVFKDMPVKNVISWTTMISGYVGAGYYKEALNLFHEMQIEGVKPDNVALASTLSACSNLGALEQGRWIHAYIDKTGVEIDPVLGCAIIDMYSKCGEMQKALEVFGKVKKKEVSSWTAVISGFAIHGRGREALDWFDSMQKVGIKPNHVTFTAILTACSYSGMVDEGKALFESMERVHKLSPRIEHYGCMVDLLGRAGFLNEAKGLIEKMPVKPNAVVWGALLNACRIHKNVELGKKVGQILIEEDPDHGGRYVHLASIHAAAGDWDQAVEARKKMKERGVSKLPGCSSISLHGVVHEFVAGGKAHPQTAEIYNMWDNIAVRLKKEGYKPALQNLLLDLEDEAKEMAINQHSEKLAIAFGLLRTKPGTTIRIIKNLRACEDCHTVTKLISKIYDREIIIRDRTRFHHFRDGKCTCGDKW</sequence>
<dbReference type="InterPro" id="IPR011990">
    <property type="entry name" value="TPR-like_helical_dom_sf"/>
</dbReference>
<dbReference type="InterPro" id="IPR046960">
    <property type="entry name" value="PPR_At4g14850-like_plant"/>
</dbReference>
<dbReference type="PANTHER" id="PTHR47926:SF463">
    <property type="entry name" value="PENTATRICOPEPTIDE REPEAT-CONTAINING PROTEIN"/>
    <property type="match status" value="1"/>
</dbReference>
<dbReference type="InterPro" id="IPR002885">
    <property type="entry name" value="PPR_rpt"/>
</dbReference>
<keyword evidence="4" id="KW-0653">Protein transport</keyword>
<evidence type="ECO:0000313" key="9">
    <source>
        <dbReference type="Proteomes" id="UP000187203"/>
    </source>
</evidence>
<dbReference type="PROSITE" id="PS00914">
    <property type="entry name" value="SYNTAXIN"/>
    <property type="match status" value="1"/>
</dbReference>
<dbReference type="SUPFAM" id="SSF48452">
    <property type="entry name" value="TPR-like"/>
    <property type="match status" value="1"/>
</dbReference>
<evidence type="ECO:0000313" key="8">
    <source>
        <dbReference type="EMBL" id="OMO84444.1"/>
    </source>
</evidence>
<dbReference type="Gene3D" id="1.20.58.70">
    <property type="match status" value="1"/>
</dbReference>
<feature type="domain" description="T-SNARE coiled-coil homology" evidence="7">
    <location>
        <begin position="208"/>
        <end position="270"/>
    </location>
</feature>
<evidence type="ECO:0000256" key="2">
    <source>
        <dbReference type="ARBA" id="ARBA00009063"/>
    </source>
</evidence>